<feature type="signal peptide" evidence="1">
    <location>
        <begin position="1"/>
        <end position="22"/>
    </location>
</feature>
<reference evidence="2 3" key="1">
    <citation type="submission" date="2014-11" db="EMBL/GenBank/DDBJ databases">
        <title>Tamlana sedimentorum sp. nov., isolated from shallow sand sediments of the Sea of Japan.</title>
        <authorList>
            <person name="Romanenko L.A."/>
        </authorList>
    </citation>
    <scope>NUCLEOTIDE SEQUENCE [LARGE SCALE GENOMIC DNA]</scope>
    <source>
        <strain evidence="2 3">JCM 19808</strain>
    </source>
</reference>
<evidence type="ECO:0000256" key="1">
    <source>
        <dbReference type="SAM" id="SignalP"/>
    </source>
</evidence>
<gene>
    <name evidence="2" type="ORF">PW52_16275</name>
</gene>
<dbReference type="PATRIC" id="fig|1435349.4.peg.1677"/>
<keyword evidence="3" id="KW-1185">Reference proteome</keyword>
<dbReference type="STRING" id="1435349.PW52_16275"/>
<feature type="chain" id="PRO_5002325402" evidence="1">
    <location>
        <begin position="23"/>
        <end position="276"/>
    </location>
</feature>
<name>A0A0D7W251_9FLAO</name>
<dbReference type="Proteomes" id="UP000032578">
    <property type="component" value="Unassembled WGS sequence"/>
</dbReference>
<evidence type="ECO:0000313" key="3">
    <source>
        <dbReference type="Proteomes" id="UP000032578"/>
    </source>
</evidence>
<dbReference type="Gene3D" id="2.40.160.20">
    <property type="match status" value="1"/>
</dbReference>
<organism evidence="2 3">
    <name type="scientific">Neotamlana sedimentorum</name>
    <dbReference type="NCBI Taxonomy" id="1435349"/>
    <lineage>
        <taxon>Bacteria</taxon>
        <taxon>Pseudomonadati</taxon>
        <taxon>Bacteroidota</taxon>
        <taxon>Flavobacteriia</taxon>
        <taxon>Flavobacteriales</taxon>
        <taxon>Flavobacteriaceae</taxon>
        <taxon>Neotamlana</taxon>
    </lineage>
</organism>
<evidence type="ECO:0000313" key="2">
    <source>
        <dbReference type="EMBL" id="KJD31912.1"/>
    </source>
</evidence>
<protein>
    <submittedName>
        <fullName evidence="2">Glutamate dehydrogenase</fullName>
    </submittedName>
</protein>
<dbReference type="EMBL" id="JTDW01000022">
    <property type="protein sequence ID" value="KJD31912.1"/>
    <property type="molecule type" value="Genomic_DNA"/>
</dbReference>
<dbReference type="NCBIfam" id="NF047659">
    <property type="entry name" value="THC0290_0291_fam"/>
    <property type="match status" value="1"/>
</dbReference>
<proteinExistence type="predicted"/>
<accession>A0A0D7W251</accession>
<comment type="caution">
    <text evidence="2">The sequence shown here is derived from an EMBL/GenBank/DDBJ whole genome shotgun (WGS) entry which is preliminary data.</text>
</comment>
<dbReference type="AlphaFoldDB" id="A0A0D7W251"/>
<keyword evidence="1" id="KW-0732">Signal</keyword>
<dbReference type="OrthoDB" id="1142271at2"/>
<sequence length="276" mass="31760">MLNLKHLVSFLLLFVSMQTVKAQLGFSHEIGAIAGPVQFRSDFGGRDENETNFGNSGIGIGLIHYINFSYRADCNCYTTDTYFNDHFKLRNELSYNRTKLNHFGKWVGADRTSLDADRLRVHSGVASNLDIGTQLEYFPLSIRDFQAFAYSFAPYISLGVHYTYSSPQATTTYGDGNVFNADNIYSYWYQDDSYLPPLESGATREYPIDTKPFSAWSAVASVGVRYKLTKLSDLLLDLRWQYYFSDWVDGLNHELDFNKNNDWLVWLNFGYVYYLD</sequence>